<proteinExistence type="predicted"/>
<dbReference type="PANTHER" id="PTHR23351">
    <property type="entry name" value="FOS TRANSCRIPTION FACTOR-RELATED"/>
    <property type="match status" value="1"/>
</dbReference>
<organism evidence="6 7">
    <name type="scientific">Clavelina lepadiformis</name>
    <name type="common">Light-bulb sea squirt</name>
    <name type="synonym">Ascidia lepadiformis</name>
    <dbReference type="NCBI Taxonomy" id="159417"/>
    <lineage>
        <taxon>Eukaryota</taxon>
        <taxon>Metazoa</taxon>
        <taxon>Chordata</taxon>
        <taxon>Tunicata</taxon>
        <taxon>Ascidiacea</taxon>
        <taxon>Aplousobranchia</taxon>
        <taxon>Clavelinidae</taxon>
        <taxon>Clavelina</taxon>
    </lineage>
</organism>
<keyword evidence="2" id="KW-0238">DNA-binding</keyword>
<evidence type="ECO:0000313" key="6">
    <source>
        <dbReference type="EMBL" id="CAK8692231.1"/>
    </source>
</evidence>
<dbReference type="Pfam" id="PF00170">
    <property type="entry name" value="bZIP_1"/>
    <property type="match status" value="1"/>
</dbReference>
<comment type="caution">
    <text evidence="6">The sequence shown here is derived from an EMBL/GenBank/DDBJ whole genome shotgun (WGS) entry which is preliminary data.</text>
</comment>
<evidence type="ECO:0000256" key="4">
    <source>
        <dbReference type="SAM" id="MobiDB-lite"/>
    </source>
</evidence>
<feature type="compositionally biased region" description="Basic and acidic residues" evidence="4">
    <location>
        <begin position="267"/>
        <end position="278"/>
    </location>
</feature>
<dbReference type="SMART" id="SM00338">
    <property type="entry name" value="BRLZ"/>
    <property type="match status" value="1"/>
</dbReference>
<accession>A0ABP0GKE6</accession>
<evidence type="ECO:0000256" key="2">
    <source>
        <dbReference type="ARBA" id="ARBA00023125"/>
    </source>
</evidence>
<dbReference type="InterPro" id="IPR000837">
    <property type="entry name" value="AP-1"/>
</dbReference>
<name>A0ABP0GKE6_CLALP</name>
<dbReference type="InterPro" id="IPR046347">
    <property type="entry name" value="bZIP_sf"/>
</dbReference>
<feature type="region of interest" description="Disordered" evidence="4">
    <location>
        <begin position="550"/>
        <end position="590"/>
    </location>
</feature>
<dbReference type="Gene3D" id="1.20.5.170">
    <property type="match status" value="1"/>
</dbReference>
<feature type="compositionally biased region" description="Low complexity" evidence="4">
    <location>
        <begin position="571"/>
        <end position="580"/>
    </location>
</feature>
<sequence>MTFYRPFYGTPEDAAYLQRIALANPADVMDLARLTRSRDTDLTSSLMRYTQPRGVGMYQELNPVYAEQCTTTLTPQSSFESEDGYVQPGINTQAYRPYTYGATVETNIPPHLYDSTISSSGGYGSQGDLRQIGGSQPILGMSGYGENQLNSHHDLPAIINRPDLQWITTSNTDLRTQSPNNSSSPRINPPPAYNNHTSPPNRTVHPQSSLEDAASSTAIITHHHLSAHGFSSASANPPPLQRVRKKTPTGTIPPKPKGTPGRKRKFQDHELSPAEAAKRHVRRERNKVAAAKCRNRRRELTDRLQGETDHLEDCQNLLHQEIMTLQQEKEHLEFILAAHNPNCKAGITANESSLVVGGDRMMPSGGMVGAGMSDVTLVAPPEVMGDIKCSDRQNMRMMENNRQRQENVYFPTPVGASASSADNQVSSGANVMQYSSNNNGSSMAVGVPADLSSQRVDPYPNNPMTTNNNLPNITLSLDVVDAPLNTPVCTLATPSHSTGVFTFPNTPGTSNRDSNFSFQTNTVNSDFNSTMKVPTTPSYVGSVTSFPAPLTRAPQQMSSQTCSAAHRRSSSSDSYHSPDSVKSPANLLAL</sequence>
<feature type="region of interest" description="Disordered" evidence="4">
    <location>
        <begin position="229"/>
        <end position="288"/>
    </location>
</feature>
<gene>
    <name evidence="6" type="ORF">CVLEPA_LOCUS24958</name>
</gene>
<evidence type="ECO:0000313" key="7">
    <source>
        <dbReference type="Proteomes" id="UP001642483"/>
    </source>
</evidence>
<evidence type="ECO:0000259" key="5">
    <source>
        <dbReference type="PROSITE" id="PS50217"/>
    </source>
</evidence>
<dbReference type="InterPro" id="IPR004827">
    <property type="entry name" value="bZIP"/>
</dbReference>
<evidence type="ECO:0000256" key="3">
    <source>
        <dbReference type="ARBA" id="ARBA00023163"/>
    </source>
</evidence>
<feature type="compositionally biased region" description="Polar residues" evidence="4">
    <location>
        <begin position="194"/>
        <end position="213"/>
    </location>
</feature>
<feature type="region of interest" description="Disordered" evidence="4">
    <location>
        <begin position="172"/>
        <end position="213"/>
    </location>
</feature>
<dbReference type="EMBL" id="CAWYQH010000130">
    <property type="protein sequence ID" value="CAK8692231.1"/>
    <property type="molecule type" value="Genomic_DNA"/>
</dbReference>
<feature type="compositionally biased region" description="Polar residues" evidence="4">
    <location>
        <begin position="553"/>
        <end position="562"/>
    </location>
</feature>
<evidence type="ECO:0000256" key="1">
    <source>
        <dbReference type="ARBA" id="ARBA00023015"/>
    </source>
</evidence>
<dbReference type="PROSITE" id="PS00036">
    <property type="entry name" value="BZIP_BASIC"/>
    <property type="match status" value="1"/>
</dbReference>
<reference evidence="6 7" key="1">
    <citation type="submission" date="2024-02" db="EMBL/GenBank/DDBJ databases">
        <authorList>
            <person name="Daric V."/>
            <person name="Darras S."/>
        </authorList>
    </citation>
    <scope>NUCLEOTIDE SEQUENCE [LARGE SCALE GENOMIC DNA]</scope>
</reference>
<dbReference type="SUPFAM" id="SSF57959">
    <property type="entry name" value="Leucine zipper domain"/>
    <property type="match status" value="1"/>
</dbReference>
<protein>
    <recommendedName>
        <fullName evidence="5">BZIP domain-containing protein</fullName>
    </recommendedName>
</protein>
<dbReference type="CDD" id="cd14721">
    <property type="entry name" value="bZIP_Fos"/>
    <property type="match status" value="1"/>
</dbReference>
<dbReference type="PROSITE" id="PS50217">
    <property type="entry name" value="BZIP"/>
    <property type="match status" value="1"/>
</dbReference>
<keyword evidence="7" id="KW-1185">Reference proteome</keyword>
<keyword evidence="1" id="KW-0805">Transcription regulation</keyword>
<keyword evidence="3" id="KW-0804">Transcription</keyword>
<dbReference type="Proteomes" id="UP001642483">
    <property type="component" value="Unassembled WGS sequence"/>
</dbReference>
<dbReference type="PANTHER" id="PTHR23351:SF24">
    <property type="entry name" value="ACTIVATING TRANSCRIPTION FACTOR 3-RELATED"/>
    <property type="match status" value="1"/>
</dbReference>
<feature type="domain" description="BZIP" evidence="5">
    <location>
        <begin position="276"/>
        <end position="339"/>
    </location>
</feature>